<dbReference type="EMBL" id="CP118734">
    <property type="protein sequence ID" value="WNY49763.1"/>
    <property type="molecule type" value="Genomic_DNA"/>
</dbReference>
<dbReference type="InterPro" id="IPR012477">
    <property type="entry name" value="Glyco_transf_52"/>
</dbReference>
<evidence type="ECO:0000313" key="2">
    <source>
        <dbReference type="Proteomes" id="UP001301526"/>
    </source>
</evidence>
<keyword evidence="2" id="KW-1185">Reference proteome</keyword>
<accession>A0AA96VKK0</accession>
<protein>
    <submittedName>
        <fullName evidence="1">Glycosyltransferase family 52</fullName>
    </submittedName>
</protein>
<proteinExistence type="predicted"/>
<gene>
    <name evidence="1" type="ORF">PW220_03745</name>
</gene>
<dbReference type="Pfam" id="PF07922">
    <property type="entry name" value="Glyco_transf_52"/>
    <property type="match status" value="1"/>
</dbReference>
<organism evidence="1 2">
    <name type="scientific">Streptococcus iners subsp. hyiners</name>
    <dbReference type="NCBI Taxonomy" id="3028083"/>
    <lineage>
        <taxon>Bacteria</taxon>
        <taxon>Bacillati</taxon>
        <taxon>Bacillota</taxon>
        <taxon>Bacilli</taxon>
        <taxon>Lactobacillales</taxon>
        <taxon>Streptococcaceae</taxon>
        <taxon>Streptococcus</taxon>
        <taxon>Streptococcus iners</taxon>
    </lineage>
</organism>
<name>A0AA96VKK0_9STRE</name>
<sequence length="310" mass="35443">MRNLIFCQTPFQLKVALAIMQLNLEDTWELVILKSQLVETKWPPLLEQLPPSVQLHLLDHSIDETLYQGISSLPSEIDYLYVASLDSVPASIYLEFHPDTKIKTFDDGTASILKNGVFGTPGQYKTFQHLHPSWDQERIKASSLEHYTVFDVPSIIPAPVVTRLSLPFEMEAGSDVKKPLARVFIGQEIQDSRMDTANYTQAVCIQLGIDYYLKHPRKPIDISYVNQVETDLLAEDFVFRLLAKYECVEVYHYYSTTALLLKDLPNVKVRGIMVSSVKKLQDELATFGLKFNKLAYYASQVKEHKNHNED</sequence>
<dbReference type="RefSeq" id="WP_248054513.1">
    <property type="nucleotide sequence ID" value="NZ_CP118734.1"/>
</dbReference>
<reference evidence="1 2" key="1">
    <citation type="submission" date="2023-02" db="EMBL/GenBank/DDBJ databases">
        <title>Streptococcus sp. Genome Sequencing and Assembly.</title>
        <authorList>
            <person name="Shore S.M."/>
            <person name="Nicholson T.L."/>
        </authorList>
    </citation>
    <scope>NUCLEOTIDE SEQUENCE [LARGE SCALE GENOMIC DNA]</scope>
    <source>
        <strain evidence="1 2">29892</strain>
    </source>
</reference>
<dbReference type="Proteomes" id="UP001301526">
    <property type="component" value="Chromosome"/>
</dbReference>
<dbReference type="AlphaFoldDB" id="A0AA96VKK0"/>
<evidence type="ECO:0000313" key="1">
    <source>
        <dbReference type="EMBL" id="WNY49763.1"/>
    </source>
</evidence>